<dbReference type="OMA" id="MAKYGQF"/>
<organism evidence="1 2">
    <name type="scientific">Paramecium primaurelia</name>
    <dbReference type="NCBI Taxonomy" id="5886"/>
    <lineage>
        <taxon>Eukaryota</taxon>
        <taxon>Sar</taxon>
        <taxon>Alveolata</taxon>
        <taxon>Ciliophora</taxon>
        <taxon>Intramacronucleata</taxon>
        <taxon>Oligohymenophorea</taxon>
        <taxon>Peniculida</taxon>
        <taxon>Parameciidae</taxon>
        <taxon>Paramecium</taxon>
    </lineage>
</organism>
<evidence type="ECO:0000313" key="1">
    <source>
        <dbReference type="EMBL" id="CAD8069067.1"/>
    </source>
</evidence>
<keyword evidence="2" id="KW-1185">Reference proteome</keyword>
<comment type="caution">
    <text evidence="1">The sequence shown here is derived from an EMBL/GenBank/DDBJ whole genome shotgun (WGS) entry which is preliminary data.</text>
</comment>
<protein>
    <submittedName>
        <fullName evidence="1">Uncharacterized protein</fullName>
    </submittedName>
</protein>
<name>A0A8S1LMX3_PARPR</name>
<sequence length="113" mass="13339">MAKYEQLDSPYAKVFFILQQLLKAELITQTEKEYIKDLIIQNDQSILNLIVVESYQELQEKVLQFINNKRVNLEGLSDFEDDDSTSKSLRHYLRSKLKLEIKQSNFNLAIKKI</sequence>
<dbReference type="Proteomes" id="UP000688137">
    <property type="component" value="Unassembled WGS sequence"/>
</dbReference>
<dbReference type="AlphaFoldDB" id="A0A8S1LMX3"/>
<gene>
    <name evidence="1" type="ORF">PPRIM_AZ9-3.1.T0430181</name>
</gene>
<reference evidence="1" key="1">
    <citation type="submission" date="2021-01" db="EMBL/GenBank/DDBJ databases">
        <authorList>
            <consortium name="Genoscope - CEA"/>
            <person name="William W."/>
        </authorList>
    </citation>
    <scope>NUCLEOTIDE SEQUENCE</scope>
</reference>
<proteinExistence type="predicted"/>
<accession>A0A8S1LMX3</accession>
<evidence type="ECO:0000313" key="2">
    <source>
        <dbReference type="Proteomes" id="UP000688137"/>
    </source>
</evidence>
<dbReference type="EMBL" id="CAJJDM010000043">
    <property type="protein sequence ID" value="CAD8069067.1"/>
    <property type="molecule type" value="Genomic_DNA"/>
</dbReference>